<dbReference type="InterPro" id="IPR000276">
    <property type="entry name" value="GPCR_Rhodpsn"/>
</dbReference>
<dbReference type="Pfam" id="PF00001">
    <property type="entry name" value="7tm_1"/>
    <property type="match status" value="1"/>
</dbReference>
<keyword evidence="12" id="KW-1185">Reference proteome</keyword>
<dbReference type="PROSITE" id="PS50262">
    <property type="entry name" value="G_PROTEIN_RECEP_F1_2"/>
    <property type="match status" value="1"/>
</dbReference>
<feature type="non-terminal residue" evidence="11">
    <location>
        <position position="1"/>
    </location>
</feature>
<reference evidence="11 12" key="1">
    <citation type="submission" date="2016-03" db="EMBL/GenBank/DDBJ databases">
        <title>Trachymyrmex septentrionalis WGS genome.</title>
        <authorList>
            <person name="Nygaard S."/>
            <person name="Hu H."/>
            <person name="Boomsma J."/>
            <person name="Zhang G."/>
        </authorList>
    </citation>
    <scope>NUCLEOTIDE SEQUENCE [LARGE SCALE GENOMIC DNA]</scope>
    <source>
        <strain evidence="11">Tsep2-gDNA-1</strain>
        <tissue evidence="11">Whole body</tissue>
    </source>
</reference>
<comment type="subcellular location">
    <subcellularLocation>
        <location evidence="1">Membrane</location>
        <topology evidence="1">Multi-pass membrane protein</topology>
    </subcellularLocation>
</comment>
<keyword evidence="8" id="KW-0807">Transducer</keyword>
<accession>A0A195FV28</accession>
<dbReference type="AlphaFoldDB" id="A0A195FV28"/>
<evidence type="ECO:0000256" key="5">
    <source>
        <dbReference type="ARBA" id="ARBA00023040"/>
    </source>
</evidence>
<feature type="transmembrane region" description="Helical" evidence="9">
    <location>
        <begin position="254"/>
        <end position="275"/>
    </location>
</feature>
<gene>
    <name evidence="11" type="ORF">ALC56_01986</name>
</gene>
<evidence type="ECO:0000256" key="1">
    <source>
        <dbReference type="ARBA" id="ARBA00004141"/>
    </source>
</evidence>
<evidence type="ECO:0000256" key="4">
    <source>
        <dbReference type="ARBA" id="ARBA00022989"/>
    </source>
</evidence>
<keyword evidence="3 9" id="KW-0812">Transmembrane</keyword>
<protein>
    <submittedName>
        <fullName evidence="11">Neuromedin-B receptor</fullName>
    </submittedName>
</protein>
<keyword evidence="4 9" id="KW-1133">Transmembrane helix</keyword>
<evidence type="ECO:0000259" key="10">
    <source>
        <dbReference type="PROSITE" id="PS50262"/>
    </source>
</evidence>
<dbReference type="Gene3D" id="1.20.1070.10">
    <property type="entry name" value="Rhodopsin 7-helix transmembrane proteins"/>
    <property type="match status" value="1"/>
</dbReference>
<feature type="domain" description="G-protein coupled receptors family 1 profile" evidence="10">
    <location>
        <begin position="54"/>
        <end position="312"/>
    </location>
</feature>
<evidence type="ECO:0000313" key="11">
    <source>
        <dbReference type="EMBL" id="KYN43724.1"/>
    </source>
</evidence>
<keyword evidence="6 9" id="KW-0472">Membrane</keyword>
<feature type="transmembrane region" description="Helical" evidence="9">
    <location>
        <begin position="50"/>
        <end position="71"/>
    </location>
</feature>
<organism evidence="11 12">
    <name type="scientific">Trachymyrmex septentrionalis</name>
    <dbReference type="NCBI Taxonomy" id="34720"/>
    <lineage>
        <taxon>Eukaryota</taxon>
        <taxon>Metazoa</taxon>
        <taxon>Ecdysozoa</taxon>
        <taxon>Arthropoda</taxon>
        <taxon>Hexapoda</taxon>
        <taxon>Insecta</taxon>
        <taxon>Pterygota</taxon>
        <taxon>Neoptera</taxon>
        <taxon>Endopterygota</taxon>
        <taxon>Hymenoptera</taxon>
        <taxon>Apocrita</taxon>
        <taxon>Aculeata</taxon>
        <taxon>Formicoidea</taxon>
        <taxon>Formicidae</taxon>
        <taxon>Myrmicinae</taxon>
        <taxon>Trachymyrmex</taxon>
    </lineage>
</organism>
<dbReference type="PANTHER" id="PTHR45695:SF26">
    <property type="entry name" value="NEUROPEPTIDE CCHAMIDE-1 RECEPTOR"/>
    <property type="match status" value="1"/>
</dbReference>
<dbReference type="InterPro" id="IPR017452">
    <property type="entry name" value="GPCR_Rhodpsn_7TM"/>
</dbReference>
<feature type="transmembrane region" description="Helical" evidence="9">
    <location>
        <begin position="91"/>
        <end position="115"/>
    </location>
</feature>
<keyword evidence="7 11" id="KW-0675">Receptor</keyword>
<keyword evidence="5" id="KW-0297">G-protein coupled receptor</keyword>
<evidence type="ECO:0000256" key="3">
    <source>
        <dbReference type="ARBA" id="ARBA00022692"/>
    </source>
</evidence>
<sequence>KKKGEREMAMLFWNCAEIWNKDMKDLNFISLCEMWVWRKRIEFDCASFKFLDNSLLQVIVTYIPFTLFVYVLDSWPWGLTICKLSEYAKDISIGVSVFTLAALSAESFCCFYDIIYCRISRSHRYCAIVNPIRRHVAGLSAKPLTVLTASLIWVLAIVIAMPAVLFSEVTSVPVLGNRSILICNPFPEEFGEIYRKGMVMFKFLAYYLIPLCVIAIFYLSMTWHLTLSTKNMPCELPDSDHHEQIKARKRVGKMVVCFIIIFVICFLPYHIYVLWFHFNPTAMDDFNSYWNAFRVFGFCLSFINSCVNPIALYLISRTFRQKFNKYLCCCLPGSTVYGRNRTESSITQGNIFLQKSRRINETSSSTTRRRTQEFNSTGVFEMGSIEKIRKFFKNNINLFINLIKSYKQRKLNLFFDTRNKWVVKKRLKSKKYNELISIRFIISFMLAPCLEDVGNDSKRIKNSEQYADPNTREYLQLALARVLELQREIREGTYVAEIDDGSNLNASGSEEDLTKEILTKVFHDLPGTPSSLAKIIDRGTRWKNHRIDAIHSKRIQLLGFDTCRRMALEFMRTIIQESRDKSCSLNMIELDNFSQNESLHLKDGILANDFRKREFNTHEIQARMLKSLDLHLAVKQRDYTSKLMKSGI</sequence>
<dbReference type="PRINTS" id="PR00237">
    <property type="entry name" value="GPCRRHODOPSN"/>
</dbReference>
<dbReference type="GO" id="GO:0008188">
    <property type="term" value="F:neuropeptide receptor activity"/>
    <property type="evidence" value="ECO:0007669"/>
    <property type="project" value="TreeGrafter"/>
</dbReference>
<evidence type="ECO:0000256" key="7">
    <source>
        <dbReference type="ARBA" id="ARBA00023170"/>
    </source>
</evidence>
<evidence type="ECO:0000256" key="6">
    <source>
        <dbReference type="ARBA" id="ARBA00023136"/>
    </source>
</evidence>
<dbReference type="STRING" id="34720.A0A195FV28"/>
<proteinExistence type="inferred from homology"/>
<comment type="similarity">
    <text evidence="2">Belongs to the G-protein coupled receptor 1 family.</text>
</comment>
<evidence type="ECO:0000256" key="9">
    <source>
        <dbReference type="SAM" id="Phobius"/>
    </source>
</evidence>
<evidence type="ECO:0000256" key="8">
    <source>
        <dbReference type="ARBA" id="ARBA00023224"/>
    </source>
</evidence>
<evidence type="ECO:0000313" key="12">
    <source>
        <dbReference type="Proteomes" id="UP000078541"/>
    </source>
</evidence>
<feature type="transmembrane region" description="Helical" evidence="9">
    <location>
        <begin position="295"/>
        <end position="315"/>
    </location>
</feature>
<dbReference type="EMBL" id="KQ981276">
    <property type="protein sequence ID" value="KYN43724.1"/>
    <property type="molecule type" value="Genomic_DNA"/>
</dbReference>
<dbReference type="PANTHER" id="PTHR45695">
    <property type="entry name" value="LEUCOKININ RECEPTOR-RELATED"/>
    <property type="match status" value="1"/>
</dbReference>
<feature type="transmembrane region" description="Helical" evidence="9">
    <location>
        <begin position="204"/>
        <end position="223"/>
    </location>
</feature>
<feature type="transmembrane region" description="Helical" evidence="9">
    <location>
        <begin position="144"/>
        <end position="166"/>
    </location>
</feature>
<dbReference type="SUPFAM" id="SSF81321">
    <property type="entry name" value="Family A G protein-coupled receptor-like"/>
    <property type="match status" value="1"/>
</dbReference>
<name>A0A195FV28_9HYME</name>
<evidence type="ECO:0000256" key="2">
    <source>
        <dbReference type="ARBA" id="ARBA00010663"/>
    </source>
</evidence>
<dbReference type="GO" id="GO:0005886">
    <property type="term" value="C:plasma membrane"/>
    <property type="evidence" value="ECO:0007669"/>
    <property type="project" value="TreeGrafter"/>
</dbReference>
<dbReference type="Proteomes" id="UP000078541">
    <property type="component" value="Unassembled WGS sequence"/>
</dbReference>